<reference evidence="5 6" key="1">
    <citation type="submission" date="2018-05" db="EMBL/GenBank/DDBJ databases">
        <title>Genomic Encyclopedia of Type Strains, Phase IV (KMG-IV): sequencing the most valuable type-strain genomes for metagenomic binning, comparative biology and taxonomic classification.</title>
        <authorList>
            <person name="Goeker M."/>
        </authorList>
    </citation>
    <scope>NUCLEOTIDE SEQUENCE [LARGE SCALE GENOMIC DNA]</scope>
    <source>
        <strain evidence="5 6">DSM 3183</strain>
    </source>
</reference>
<dbReference type="SMART" id="SM00267">
    <property type="entry name" value="GGDEF"/>
    <property type="match status" value="1"/>
</dbReference>
<dbReference type="EMBL" id="QJJM01000013">
    <property type="protein sequence ID" value="PXW71344.1"/>
    <property type="molecule type" value="Genomic_DNA"/>
</dbReference>
<dbReference type="OrthoDB" id="384661at2"/>
<name>A0A2V3UUE6_9SPHN</name>
<dbReference type="EC" id="2.7.7.65" evidence="1"/>
<proteinExistence type="predicted"/>
<evidence type="ECO:0000256" key="3">
    <source>
        <dbReference type="SAM" id="Phobius"/>
    </source>
</evidence>
<dbReference type="CDD" id="cd01949">
    <property type="entry name" value="GGDEF"/>
    <property type="match status" value="1"/>
</dbReference>
<dbReference type="Gene3D" id="3.30.70.270">
    <property type="match status" value="1"/>
</dbReference>
<dbReference type="GO" id="GO:0043709">
    <property type="term" value="P:cell adhesion involved in single-species biofilm formation"/>
    <property type="evidence" value="ECO:0007669"/>
    <property type="project" value="TreeGrafter"/>
</dbReference>
<dbReference type="Proteomes" id="UP000248014">
    <property type="component" value="Unassembled WGS sequence"/>
</dbReference>
<dbReference type="GO" id="GO:0005886">
    <property type="term" value="C:plasma membrane"/>
    <property type="evidence" value="ECO:0007669"/>
    <property type="project" value="TreeGrafter"/>
</dbReference>
<evidence type="ECO:0000259" key="4">
    <source>
        <dbReference type="PROSITE" id="PS50887"/>
    </source>
</evidence>
<gene>
    <name evidence="5" type="ORF">C7451_11390</name>
</gene>
<keyword evidence="3" id="KW-0472">Membrane</keyword>
<dbReference type="RefSeq" id="WP_110299888.1">
    <property type="nucleotide sequence ID" value="NZ_QJJM01000013.1"/>
</dbReference>
<keyword evidence="3" id="KW-1133">Transmembrane helix</keyword>
<sequence>MNPVQTILACVAFGIIMTLLGLEVMTHALHEDVKWPFWAFAVICPAGITAAISIVLVGQVETNRQMARQLLETQSELIELANHDHLTGVLNRAAFYREAAGYGDEAPACVLLADIDHFKAINDEHGHAAGDSALRLVASTLSAALRPDDLLGRVGGEEFAILLTGLPFGLGMSIAERARGAIDALDFKSPDGDPIALSISVGVAPYRAGWSLDNALAQADAAMYGAKRSGRNRVQAAG</sequence>
<evidence type="ECO:0000256" key="1">
    <source>
        <dbReference type="ARBA" id="ARBA00012528"/>
    </source>
</evidence>
<dbReference type="InterPro" id="IPR000160">
    <property type="entry name" value="GGDEF_dom"/>
</dbReference>
<organism evidence="5 6">
    <name type="scientific">Blastomonas natatoria</name>
    <dbReference type="NCBI Taxonomy" id="34015"/>
    <lineage>
        <taxon>Bacteria</taxon>
        <taxon>Pseudomonadati</taxon>
        <taxon>Pseudomonadota</taxon>
        <taxon>Alphaproteobacteria</taxon>
        <taxon>Sphingomonadales</taxon>
        <taxon>Sphingomonadaceae</taxon>
        <taxon>Blastomonas</taxon>
    </lineage>
</organism>
<dbReference type="GO" id="GO:1902201">
    <property type="term" value="P:negative regulation of bacterial-type flagellum-dependent cell motility"/>
    <property type="evidence" value="ECO:0007669"/>
    <property type="project" value="TreeGrafter"/>
</dbReference>
<dbReference type="SUPFAM" id="SSF55073">
    <property type="entry name" value="Nucleotide cyclase"/>
    <property type="match status" value="1"/>
</dbReference>
<dbReference type="GO" id="GO:0052621">
    <property type="term" value="F:diguanylate cyclase activity"/>
    <property type="evidence" value="ECO:0007669"/>
    <property type="project" value="UniProtKB-EC"/>
</dbReference>
<accession>A0A2V3UUE6</accession>
<keyword evidence="6" id="KW-1185">Reference proteome</keyword>
<evidence type="ECO:0000256" key="2">
    <source>
        <dbReference type="ARBA" id="ARBA00034247"/>
    </source>
</evidence>
<comment type="caution">
    <text evidence="5">The sequence shown here is derived from an EMBL/GenBank/DDBJ whole genome shotgun (WGS) entry which is preliminary data.</text>
</comment>
<feature type="transmembrane region" description="Helical" evidence="3">
    <location>
        <begin position="35"/>
        <end position="58"/>
    </location>
</feature>
<dbReference type="NCBIfam" id="TIGR00254">
    <property type="entry name" value="GGDEF"/>
    <property type="match status" value="1"/>
</dbReference>
<dbReference type="InterPro" id="IPR043128">
    <property type="entry name" value="Rev_trsase/Diguanyl_cyclase"/>
</dbReference>
<evidence type="ECO:0000313" key="6">
    <source>
        <dbReference type="Proteomes" id="UP000248014"/>
    </source>
</evidence>
<dbReference type="PANTHER" id="PTHR45138:SF9">
    <property type="entry name" value="DIGUANYLATE CYCLASE DGCM-RELATED"/>
    <property type="match status" value="1"/>
</dbReference>
<dbReference type="PROSITE" id="PS50887">
    <property type="entry name" value="GGDEF"/>
    <property type="match status" value="1"/>
</dbReference>
<dbReference type="InterPro" id="IPR029787">
    <property type="entry name" value="Nucleotide_cyclase"/>
</dbReference>
<dbReference type="AlphaFoldDB" id="A0A2V3UUE6"/>
<evidence type="ECO:0000313" key="5">
    <source>
        <dbReference type="EMBL" id="PXW71344.1"/>
    </source>
</evidence>
<dbReference type="PANTHER" id="PTHR45138">
    <property type="entry name" value="REGULATORY COMPONENTS OF SENSORY TRANSDUCTION SYSTEM"/>
    <property type="match status" value="1"/>
</dbReference>
<dbReference type="FunFam" id="3.30.70.270:FF:000001">
    <property type="entry name" value="Diguanylate cyclase domain protein"/>
    <property type="match status" value="1"/>
</dbReference>
<dbReference type="Pfam" id="PF00990">
    <property type="entry name" value="GGDEF"/>
    <property type="match status" value="1"/>
</dbReference>
<feature type="transmembrane region" description="Helical" evidence="3">
    <location>
        <begin position="7"/>
        <end position="29"/>
    </location>
</feature>
<protein>
    <recommendedName>
        <fullName evidence="1">diguanylate cyclase</fullName>
        <ecNumber evidence="1">2.7.7.65</ecNumber>
    </recommendedName>
</protein>
<comment type="catalytic activity">
    <reaction evidence="2">
        <text>2 GTP = 3',3'-c-di-GMP + 2 diphosphate</text>
        <dbReference type="Rhea" id="RHEA:24898"/>
        <dbReference type="ChEBI" id="CHEBI:33019"/>
        <dbReference type="ChEBI" id="CHEBI:37565"/>
        <dbReference type="ChEBI" id="CHEBI:58805"/>
        <dbReference type="EC" id="2.7.7.65"/>
    </reaction>
</comment>
<dbReference type="InterPro" id="IPR050469">
    <property type="entry name" value="Diguanylate_Cyclase"/>
</dbReference>
<feature type="domain" description="GGDEF" evidence="4">
    <location>
        <begin position="106"/>
        <end position="238"/>
    </location>
</feature>
<keyword evidence="3" id="KW-0812">Transmembrane</keyword>